<comment type="caution">
    <text evidence="6">The sequence shown here is derived from an EMBL/GenBank/DDBJ whole genome shotgun (WGS) entry which is preliminary data.</text>
</comment>
<reference evidence="6 7" key="1">
    <citation type="submission" date="2023-04" db="EMBL/GenBank/DDBJ databases">
        <title>Genome Encyclopedia of Bacteria and Archaea VI: Functional Genomics of Type Strains.</title>
        <authorList>
            <person name="Whitman W."/>
        </authorList>
    </citation>
    <scope>NUCLEOTIDE SEQUENCE [LARGE SCALE GENOMIC DNA]</scope>
    <source>
        <strain evidence="6 7">SG_E_30_P1</strain>
    </source>
</reference>
<protein>
    <submittedName>
        <fullName evidence="6">AcrR family transcriptional regulator</fullName>
    </submittedName>
</protein>
<dbReference type="SUPFAM" id="SSF48498">
    <property type="entry name" value="Tetracyclin repressor-like, C-terminal domain"/>
    <property type="match status" value="1"/>
</dbReference>
<accession>A0ABT6KJT0</accession>
<evidence type="ECO:0000256" key="1">
    <source>
        <dbReference type="ARBA" id="ARBA00023015"/>
    </source>
</evidence>
<keyword evidence="3" id="KW-0804">Transcription</keyword>
<evidence type="ECO:0000256" key="3">
    <source>
        <dbReference type="ARBA" id="ARBA00023163"/>
    </source>
</evidence>
<organism evidence="6 7">
    <name type="scientific">Antiquaquibacter oligotrophicus</name>
    <dbReference type="NCBI Taxonomy" id="2880260"/>
    <lineage>
        <taxon>Bacteria</taxon>
        <taxon>Bacillati</taxon>
        <taxon>Actinomycetota</taxon>
        <taxon>Actinomycetes</taxon>
        <taxon>Micrococcales</taxon>
        <taxon>Microbacteriaceae</taxon>
        <taxon>Antiquaquibacter</taxon>
    </lineage>
</organism>
<dbReference type="RefSeq" id="WP_322132625.1">
    <property type="nucleotide sequence ID" value="NZ_CP085036.1"/>
</dbReference>
<dbReference type="InterPro" id="IPR001647">
    <property type="entry name" value="HTH_TetR"/>
</dbReference>
<dbReference type="SUPFAM" id="SSF46689">
    <property type="entry name" value="Homeodomain-like"/>
    <property type="match status" value="1"/>
</dbReference>
<sequence length="194" mass="20775">MNDEQARAQILDVADRLYYSRGIQAVGMDELRTGAGVSLKKLYQLFPSKAEIVEEVLRRRNREWSAGVRAEAEKHSTPRGKLLAIYDFLAGWFVQDDFRGCAFINSFGELGSTAPGVAEAARSHKASFESYVVSLAEEAGAGPDLAPQLVLLAEGAQTTASILRRPDVASHARAAAEVLIDAALATRATAAVAG</sequence>
<dbReference type="InterPro" id="IPR009057">
    <property type="entry name" value="Homeodomain-like_sf"/>
</dbReference>
<dbReference type="PANTHER" id="PTHR47506">
    <property type="entry name" value="TRANSCRIPTIONAL REGULATORY PROTEIN"/>
    <property type="match status" value="1"/>
</dbReference>
<proteinExistence type="predicted"/>
<evidence type="ECO:0000256" key="2">
    <source>
        <dbReference type="ARBA" id="ARBA00023125"/>
    </source>
</evidence>
<feature type="domain" description="HTH tetR-type" evidence="5">
    <location>
        <begin position="4"/>
        <end position="64"/>
    </location>
</feature>
<dbReference type="InterPro" id="IPR036271">
    <property type="entry name" value="Tet_transcr_reg_TetR-rel_C_sf"/>
</dbReference>
<evidence type="ECO:0000313" key="6">
    <source>
        <dbReference type="EMBL" id="MDH6180262.1"/>
    </source>
</evidence>
<dbReference type="PANTHER" id="PTHR47506:SF1">
    <property type="entry name" value="HTH-TYPE TRANSCRIPTIONAL REGULATOR YJDC"/>
    <property type="match status" value="1"/>
</dbReference>
<dbReference type="Proteomes" id="UP001160142">
    <property type="component" value="Unassembled WGS sequence"/>
</dbReference>
<evidence type="ECO:0000259" key="5">
    <source>
        <dbReference type="PROSITE" id="PS50977"/>
    </source>
</evidence>
<dbReference type="PROSITE" id="PS50977">
    <property type="entry name" value="HTH_TETR_2"/>
    <property type="match status" value="1"/>
</dbReference>
<dbReference type="Pfam" id="PF00440">
    <property type="entry name" value="TetR_N"/>
    <property type="match status" value="1"/>
</dbReference>
<gene>
    <name evidence="6" type="ORF">M2152_000444</name>
</gene>
<keyword evidence="1" id="KW-0805">Transcription regulation</keyword>
<evidence type="ECO:0000313" key="7">
    <source>
        <dbReference type="Proteomes" id="UP001160142"/>
    </source>
</evidence>
<keyword evidence="7" id="KW-1185">Reference proteome</keyword>
<dbReference type="EMBL" id="JARXVQ010000001">
    <property type="protein sequence ID" value="MDH6180262.1"/>
    <property type="molecule type" value="Genomic_DNA"/>
</dbReference>
<name>A0ABT6KJT0_9MICO</name>
<evidence type="ECO:0000256" key="4">
    <source>
        <dbReference type="PROSITE-ProRule" id="PRU00335"/>
    </source>
</evidence>
<feature type="DNA-binding region" description="H-T-H motif" evidence="4">
    <location>
        <begin position="27"/>
        <end position="46"/>
    </location>
</feature>
<dbReference type="Gene3D" id="1.10.357.10">
    <property type="entry name" value="Tetracycline Repressor, domain 2"/>
    <property type="match status" value="1"/>
</dbReference>
<keyword evidence="2 4" id="KW-0238">DNA-binding</keyword>